<feature type="region of interest" description="Disordered" evidence="1">
    <location>
        <begin position="177"/>
        <end position="217"/>
    </location>
</feature>
<organism evidence="3 4">
    <name type="scientific">Basidiobolus ranarum</name>
    <dbReference type="NCBI Taxonomy" id="34480"/>
    <lineage>
        <taxon>Eukaryota</taxon>
        <taxon>Fungi</taxon>
        <taxon>Fungi incertae sedis</taxon>
        <taxon>Zoopagomycota</taxon>
        <taxon>Entomophthoromycotina</taxon>
        <taxon>Basidiobolomycetes</taxon>
        <taxon>Basidiobolales</taxon>
        <taxon>Basidiobolaceae</taxon>
        <taxon>Basidiobolus</taxon>
    </lineage>
</organism>
<dbReference type="Proteomes" id="UP001479436">
    <property type="component" value="Unassembled WGS sequence"/>
</dbReference>
<dbReference type="InterPro" id="IPR001279">
    <property type="entry name" value="Metallo-B-lactamas"/>
</dbReference>
<evidence type="ECO:0000313" key="3">
    <source>
        <dbReference type="EMBL" id="KAK9761605.1"/>
    </source>
</evidence>
<dbReference type="InterPro" id="IPR036866">
    <property type="entry name" value="RibonucZ/Hydroxyglut_hydro"/>
</dbReference>
<reference evidence="3 4" key="1">
    <citation type="submission" date="2023-04" db="EMBL/GenBank/DDBJ databases">
        <title>Genome of Basidiobolus ranarum AG-B5.</title>
        <authorList>
            <person name="Stajich J.E."/>
            <person name="Carter-House D."/>
            <person name="Gryganskyi A."/>
        </authorList>
    </citation>
    <scope>NUCLEOTIDE SEQUENCE [LARGE SCALE GENOMIC DNA]</scope>
    <source>
        <strain evidence="3 4">AG-B5</strain>
    </source>
</reference>
<comment type="caution">
    <text evidence="3">The sequence shown here is derived from an EMBL/GenBank/DDBJ whole genome shotgun (WGS) entry which is preliminary data.</text>
</comment>
<gene>
    <name evidence="3" type="primary">pso2</name>
    <name evidence="3" type="ORF">K7432_013378</name>
</gene>
<dbReference type="SUPFAM" id="SSF56281">
    <property type="entry name" value="Metallo-hydrolase/oxidoreductase"/>
    <property type="match status" value="1"/>
</dbReference>
<dbReference type="Gene3D" id="3.60.15.10">
    <property type="entry name" value="Ribonuclease Z/Hydroxyacylglutathione hydrolase-like"/>
    <property type="match status" value="1"/>
</dbReference>
<feature type="compositionally biased region" description="Basic and acidic residues" evidence="1">
    <location>
        <begin position="200"/>
        <end position="214"/>
    </location>
</feature>
<dbReference type="Gene3D" id="3.40.50.12650">
    <property type="match status" value="1"/>
</dbReference>
<dbReference type="EMBL" id="JASJQH010001311">
    <property type="protein sequence ID" value="KAK9761605.1"/>
    <property type="molecule type" value="Genomic_DNA"/>
</dbReference>
<accession>A0ABR2WJB3</accession>
<feature type="region of interest" description="Disordered" evidence="1">
    <location>
        <begin position="1"/>
        <end position="68"/>
    </location>
</feature>
<dbReference type="CDD" id="cd16273">
    <property type="entry name" value="SNM1A-1C-like_MBL-fold"/>
    <property type="match status" value="1"/>
</dbReference>
<sequence length="425" mass="47994">MEAWSDDDFSQDTILVTPQKKNRAQSNSQSSKSDREIPTISSKEWESPSDVTKEAVTLSKEKDANQKNQETFNSLMEEEISIQSHQVSLNQEISCPLCKQNLLKFTLQERETHVNECLDSCFTPPTSPTQSHTNSNCQEVGASLTRVELTPNNESLKVEKSNITPKHEQVTLWKQLLDGNSRKSTNGESTGKRISNADAKAQDKKPRVENEGGKASKTRSCPFYKKLPDTSFTMDAFCYGKIENCTGYFLSHYHSDHYRGITKGFNHGPIYCSSVTGNLLRLHIGVPDNMIVRLPFNQEVDVQGVKVILLDANHCPGSAVFLFKLMNGKTYLHTGDFRASKELALNPFLKASPQGAHSFNRSFIDILYLDTTYCKEQYKFPPQLDVVRHVSNLMRERFQRNPKVLIAVGTYLIGKERIVLGKARF</sequence>
<dbReference type="PANTHER" id="PTHR23240">
    <property type="entry name" value="DNA CROSS-LINK REPAIR PROTEIN PSO2/SNM1-RELATED"/>
    <property type="match status" value="1"/>
</dbReference>
<name>A0ABR2WJB3_9FUNG</name>
<feature type="compositionally biased region" description="Polar residues" evidence="1">
    <location>
        <begin position="182"/>
        <end position="193"/>
    </location>
</feature>
<proteinExistence type="predicted"/>
<keyword evidence="4" id="KW-1185">Reference proteome</keyword>
<evidence type="ECO:0000256" key="1">
    <source>
        <dbReference type="SAM" id="MobiDB-lite"/>
    </source>
</evidence>
<dbReference type="PANTHER" id="PTHR23240:SF6">
    <property type="entry name" value="DNA CROSS-LINK REPAIR 1A PROTEIN"/>
    <property type="match status" value="1"/>
</dbReference>
<feature type="compositionally biased region" description="Acidic residues" evidence="1">
    <location>
        <begin position="1"/>
        <end position="10"/>
    </location>
</feature>
<dbReference type="SMART" id="SM00849">
    <property type="entry name" value="Lactamase_B"/>
    <property type="match status" value="1"/>
</dbReference>
<evidence type="ECO:0000313" key="4">
    <source>
        <dbReference type="Proteomes" id="UP001479436"/>
    </source>
</evidence>
<protein>
    <submittedName>
        <fullName evidence="3">DNA cross-link repair protein PSO2/SNM1, variant 2</fullName>
    </submittedName>
</protein>
<evidence type="ECO:0000259" key="2">
    <source>
        <dbReference type="SMART" id="SM00849"/>
    </source>
</evidence>
<feature type="domain" description="Metallo-beta-lactamase" evidence="2">
    <location>
        <begin position="218"/>
        <end position="384"/>
    </location>
</feature>